<reference evidence="1 2" key="1">
    <citation type="submission" date="2022-12" db="EMBL/GenBank/DDBJ databases">
        <title>Chromosome-scale assembly of the Ensete ventricosum genome.</title>
        <authorList>
            <person name="Dussert Y."/>
            <person name="Stocks J."/>
            <person name="Wendawek A."/>
            <person name="Woldeyes F."/>
            <person name="Nichols R.A."/>
            <person name="Borrell J.S."/>
        </authorList>
    </citation>
    <scope>NUCLEOTIDE SEQUENCE [LARGE SCALE GENOMIC DNA]</scope>
    <source>
        <strain evidence="2">cv. Maze</strain>
        <tissue evidence="1">Seeds</tissue>
    </source>
</reference>
<proteinExistence type="predicted"/>
<comment type="caution">
    <text evidence="1">The sequence shown here is derived from an EMBL/GenBank/DDBJ whole genome shotgun (WGS) entry which is preliminary data.</text>
</comment>
<accession>A0AAV8QW26</accession>
<keyword evidence="2" id="KW-1185">Reference proteome</keyword>
<name>A0AAV8QW26_ENSVE</name>
<dbReference type="Proteomes" id="UP001222027">
    <property type="component" value="Unassembled WGS sequence"/>
</dbReference>
<dbReference type="AlphaFoldDB" id="A0AAV8QW26"/>
<evidence type="ECO:0000313" key="1">
    <source>
        <dbReference type="EMBL" id="KAJ8486151.1"/>
    </source>
</evidence>
<dbReference type="EMBL" id="JAQQAF010000005">
    <property type="protein sequence ID" value="KAJ8486151.1"/>
    <property type="molecule type" value="Genomic_DNA"/>
</dbReference>
<sequence length="122" mass="13768">MRATVVHWHGWPRAHGKHHPFPCTVYPAQSGVRKAVKGAILGFRRWGTQTKDLFLLRRTVKVRLQEDSSSSSSSLQAVDTESAQAYGIQRAVMMNPISSWNLRDGVWPPPHLWQSLSHLCPS</sequence>
<gene>
    <name evidence="1" type="ORF">OPV22_018636</name>
</gene>
<organism evidence="1 2">
    <name type="scientific">Ensete ventricosum</name>
    <name type="common">Abyssinian banana</name>
    <name type="synonym">Musa ensete</name>
    <dbReference type="NCBI Taxonomy" id="4639"/>
    <lineage>
        <taxon>Eukaryota</taxon>
        <taxon>Viridiplantae</taxon>
        <taxon>Streptophyta</taxon>
        <taxon>Embryophyta</taxon>
        <taxon>Tracheophyta</taxon>
        <taxon>Spermatophyta</taxon>
        <taxon>Magnoliopsida</taxon>
        <taxon>Liliopsida</taxon>
        <taxon>Zingiberales</taxon>
        <taxon>Musaceae</taxon>
        <taxon>Ensete</taxon>
    </lineage>
</organism>
<evidence type="ECO:0000313" key="2">
    <source>
        <dbReference type="Proteomes" id="UP001222027"/>
    </source>
</evidence>
<protein>
    <submittedName>
        <fullName evidence="1">Uncharacterized protein</fullName>
    </submittedName>
</protein>